<dbReference type="AlphaFoldDB" id="A0AAV4S129"/>
<organism evidence="1 2">
    <name type="scientific">Caerostris extrusa</name>
    <name type="common">Bark spider</name>
    <name type="synonym">Caerostris bankana</name>
    <dbReference type="NCBI Taxonomy" id="172846"/>
    <lineage>
        <taxon>Eukaryota</taxon>
        <taxon>Metazoa</taxon>
        <taxon>Ecdysozoa</taxon>
        <taxon>Arthropoda</taxon>
        <taxon>Chelicerata</taxon>
        <taxon>Arachnida</taxon>
        <taxon>Araneae</taxon>
        <taxon>Araneomorphae</taxon>
        <taxon>Entelegynae</taxon>
        <taxon>Araneoidea</taxon>
        <taxon>Araneidae</taxon>
        <taxon>Caerostris</taxon>
    </lineage>
</organism>
<evidence type="ECO:0000313" key="2">
    <source>
        <dbReference type="Proteomes" id="UP001054945"/>
    </source>
</evidence>
<dbReference type="EMBL" id="BPLR01008921">
    <property type="protein sequence ID" value="GIY28238.1"/>
    <property type="molecule type" value="Genomic_DNA"/>
</dbReference>
<sequence>MVESGFPTESGNYIPPGTNHELLLYLYLRSCTSFESAKVACHVRELPFGNNYFVQQIKSERHFLTITSCRRLCGADGRKRDGWDPYV</sequence>
<keyword evidence="2" id="KW-1185">Reference proteome</keyword>
<reference evidence="1 2" key="1">
    <citation type="submission" date="2021-06" db="EMBL/GenBank/DDBJ databases">
        <title>Caerostris extrusa draft genome.</title>
        <authorList>
            <person name="Kono N."/>
            <person name="Arakawa K."/>
        </authorList>
    </citation>
    <scope>NUCLEOTIDE SEQUENCE [LARGE SCALE GENOMIC DNA]</scope>
</reference>
<name>A0AAV4S129_CAEEX</name>
<dbReference type="Proteomes" id="UP001054945">
    <property type="component" value="Unassembled WGS sequence"/>
</dbReference>
<protein>
    <submittedName>
        <fullName evidence="1">Uncharacterized protein</fullName>
    </submittedName>
</protein>
<evidence type="ECO:0000313" key="1">
    <source>
        <dbReference type="EMBL" id="GIY28238.1"/>
    </source>
</evidence>
<comment type="caution">
    <text evidence="1">The sequence shown here is derived from an EMBL/GenBank/DDBJ whole genome shotgun (WGS) entry which is preliminary data.</text>
</comment>
<proteinExistence type="predicted"/>
<gene>
    <name evidence="1" type="ORF">CEXT_16741</name>
</gene>
<accession>A0AAV4S129</accession>